<dbReference type="Pfam" id="PF00149">
    <property type="entry name" value="Metallophos"/>
    <property type="match status" value="1"/>
</dbReference>
<evidence type="ECO:0000313" key="5">
    <source>
        <dbReference type="Proteomes" id="UP000654108"/>
    </source>
</evidence>
<evidence type="ECO:0000256" key="1">
    <source>
        <dbReference type="ARBA" id="ARBA00022723"/>
    </source>
</evidence>
<evidence type="ECO:0000256" key="2">
    <source>
        <dbReference type="ARBA" id="ARBA00022801"/>
    </source>
</evidence>
<dbReference type="PANTHER" id="PTHR31302">
    <property type="entry name" value="TRANSMEMBRANE PROTEIN WITH METALLOPHOSPHOESTERASE DOMAIN-RELATED"/>
    <property type="match status" value="1"/>
</dbReference>
<dbReference type="GO" id="GO:0008758">
    <property type="term" value="F:UDP-2,3-diacylglucosamine hydrolase activity"/>
    <property type="evidence" value="ECO:0007669"/>
    <property type="project" value="TreeGrafter"/>
</dbReference>
<keyword evidence="1" id="KW-0479">Metal-binding</keyword>
<protein>
    <submittedName>
        <fullName evidence="4">Metallophosphoesterase</fullName>
    </submittedName>
</protein>
<dbReference type="AlphaFoldDB" id="A0A927FV43"/>
<keyword evidence="2" id="KW-0378">Hydrolase</keyword>
<keyword evidence="5" id="KW-1185">Reference proteome</keyword>
<proteinExistence type="predicted"/>
<dbReference type="GO" id="GO:0016020">
    <property type="term" value="C:membrane"/>
    <property type="evidence" value="ECO:0007669"/>
    <property type="project" value="GOC"/>
</dbReference>
<gene>
    <name evidence="4" type="ORF">IC608_15480</name>
</gene>
<dbReference type="CDD" id="cd07385">
    <property type="entry name" value="MPP_YkuE_C"/>
    <property type="match status" value="1"/>
</dbReference>
<evidence type="ECO:0000313" key="4">
    <source>
        <dbReference type="EMBL" id="MBD8066875.1"/>
    </source>
</evidence>
<comment type="caution">
    <text evidence="4">The sequence shown here is derived from an EMBL/GenBank/DDBJ whole genome shotgun (WGS) entry which is preliminary data.</text>
</comment>
<dbReference type="InterPro" id="IPR051158">
    <property type="entry name" value="Metallophosphoesterase_sf"/>
</dbReference>
<reference evidence="4" key="1">
    <citation type="submission" date="2020-09" db="EMBL/GenBank/DDBJ databases">
        <title>Genome seq and assembly of Devosia sp.</title>
        <authorList>
            <person name="Chhetri G."/>
        </authorList>
    </citation>
    <scope>NUCLEOTIDE SEQUENCE</scope>
    <source>
        <strain evidence="4">PTR5</strain>
    </source>
</reference>
<dbReference type="PANTHER" id="PTHR31302:SF31">
    <property type="entry name" value="PHOSPHODIESTERASE YAEI"/>
    <property type="match status" value="1"/>
</dbReference>
<accession>A0A927FV43</accession>
<name>A0A927FV43_9HYPH</name>
<dbReference type="InterPro" id="IPR004843">
    <property type="entry name" value="Calcineurin-like_PHP"/>
</dbReference>
<dbReference type="Gene3D" id="3.60.21.10">
    <property type="match status" value="1"/>
</dbReference>
<dbReference type="InterPro" id="IPR029052">
    <property type="entry name" value="Metallo-depent_PP-like"/>
</dbReference>
<organism evidence="4 5">
    <name type="scientific">Devosia oryzisoli</name>
    <dbReference type="NCBI Taxonomy" id="2774138"/>
    <lineage>
        <taxon>Bacteria</taxon>
        <taxon>Pseudomonadati</taxon>
        <taxon>Pseudomonadota</taxon>
        <taxon>Alphaproteobacteria</taxon>
        <taxon>Hyphomicrobiales</taxon>
        <taxon>Devosiaceae</taxon>
        <taxon>Devosia</taxon>
    </lineage>
</organism>
<dbReference type="EMBL" id="JACYFU010000004">
    <property type="protein sequence ID" value="MBD8066875.1"/>
    <property type="molecule type" value="Genomic_DNA"/>
</dbReference>
<evidence type="ECO:0000259" key="3">
    <source>
        <dbReference type="Pfam" id="PF00149"/>
    </source>
</evidence>
<feature type="domain" description="Calcineurin-like phosphoesterase" evidence="3">
    <location>
        <begin position="51"/>
        <end position="231"/>
    </location>
</feature>
<dbReference type="SUPFAM" id="SSF56300">
    <property type="entry name" value="Metallo-dependent phosphatases"/>
    <property type="match status" value="1"/>
</dbReference>
<dbReference type="GO" id="GO:0046872">
    <property type="term" value="F:metal ion binding"/>
    <property type="evidence" value="ECO:0007669"/>
    <property type="project" value="UniProtKB-KW"/>
</dbReference>
<sequence>MGATDRTPARRPSWLARGLDRLGLQVHIHPEHVRITRHAPRLPTWPRELPLRIAFLSDLHVSTPFFGLDVLREVVAAANALNPDIILLGGDYEEGPRFSRSVGAEDWGPVLGALRAPLGVHAILGNHDYPRLEGHRRTAQARPPALVALEEAGIATYINRAAPVETEHGRFWLAGLGDQAAYWPDGRSMADLAATLSAVPPGAPTLLLAHEPDIFPDVPASVALTLSGHLHAGQVKLFGHAPIVPSRFGQRYLHGHFIEEGRHLIVGGGVGYSGLPVRVFAPSEIVLVELGGHHA</sequence>
<dbReference type="GO" id="GO:0009245">
    <property type="term" value="P:lipid A biosynthetic process"/>
    <property type="evidence" value="ECO:0007669"/>
    <property type="project" value="TreeGrafter"/>
</dbReference>
<dbReference type="RefSeq" id="WP_191777385.1">
    <property type="nucleotide sequence ID" value="NZ_JACYFU010000004.1"/>
</dbReference>
<dbReference type="Proteomes" id="UP000654108">
    <property type="component" value="Unassembled WGS sequence"/>
</dbReference>